<evidence type="ECO:0000259" key="3">
    <source>
        <dbReference type="Pfam" id="PF03159"/>
    </source>
</evidence>
<dbReference type="PANTHER" id="PTHR12341">
    <property type="entry name" value="5'-&gt;3' EXORIBONUCLEASE"/>
    <property type="match status" value="1"/>
</dbReference>
<feature type="compositionally biased region" description="Basic and acidic residues" evidence="2">
    <location>
        <begin position="14"/>
        <end position="33"/>
    </location>
</feature>
<dbReference type="Proteomes" id="UP000728185">
    <property type="component" value="Unassembled WGS sequence"/>
</dbReference>
<dbReference type="AlphaFoldDB" id="A0A8E0SAG0"/>
<comment type="similarity">
    <text evidence="1">Belongs to the 5'-3' exonuclease family.</text>
</comment>
<evidence type="ECO:0000313" key="4">
    <source>
        <dbReference type="EMBL" id="KAA0201135.1"/>
    </source>
</evidence>
<feature type="domain" description="Xrn1 N-terminal" evidence="3">
    <location>
        <begin position="1"/>
        <end position="79"/>
    </location>
</feature>
<dbReference type="GO" id="GO:0004534">
    <property type="term" value="F:5'-3' RNA exonuclease activity"/>
    <property type="evidence" value="ECO:0007669"/>
    <property type="project" value="TreeGrafter"/>
</dbReference>
<name>A0A8E0SAG0_9TREM</name>
<reference evidence="4" key="1">
    <citation type="submission" date="2019-05" db="EMBL/GenBank/DDBJ databases">
        <title>Annotation for the trematode Fasciolopsis buski.</title>
        <authorList>
            <person name="Choi Y.-J."/>
        </authorList>
    </citation>
    <scope>NUCLEOTIDE SEQUENCE</scope>
    <source>
        <strain evidence="4">HT</strain>
        <tissue evidence="4">Whole worm</tissue>
    </source>
</reference>
<dbReference type="GO" id="GO:0005634">
    <property type="term" value="C:nucleus"/>
    <property type="evidence" value="ECO:0007669"/>
    <property type="project" value="TreeGrafter"/>
</dbReference>
<protein>
    <submittedName>
        <fullName evidence="4">5' 3' exoribonuclease 1</fullName>
    </submittedName>
</protein>
<organism evidence="4 5">
    <name type="scientific">Fasciolopsis buskii</name>
    <dbReference type="NCBI Taxonomy" id="27845"/>
    <lineage>
        <taxon>Eukaryota</taxon>
        <taxon>Metazoa</taxon>
        <taxon>Spiralia</taxon>
        <taxon>Lophotrochozoa</taxon>
        <taxon>Platyhelminthes</taxon>
        <taxon>Trematoda</taxon>
        <taxon>Digenea</taxon>
        <taxon>Plagiorchiida</taxon>
        <taxon>Echinostomata</taxon>
        <taxon>Echinostomatoidea</taxon>
        <taxon>Fasciolidae</taxon>
        <taxon>Fasciolopsis</taxon>
    </lineage>
</organism>
<comment type="caution">
    <text evidence="4">The sequence shown here is derived from an EMBL/GenBank/DDBJ whole genome shotgun (WGS) entry which is preliminary data.</text>
</comment>
<evidence type="ECO:0000313" key="5">
    <source>
        <dbReference type="Proteomes" id="UP000728185"/>
    </source>
</evidence>
<dbReference type="Pfam" id="PF03159">
    <property type="entry name" value="XRN_N"/>
    <property type="match status" value="1"/>
</dbReference>
<gene>
    <name evidence="4" type="ORF">FBUS_09391</name>
</gene>
<evidence type="ECO:0000256" key="1">
    <source>
        <dbReference type="ARBA" id="ARBA00038299"/>
    </source>
</evidence>
<dbReference type="InterPro" id="IPR004859">
    <property type="entry name" value="Xrn1_N"/>
</dbReference>
<feature type="region of interest" description="Disordered" evidence="2">
    <location>
        <begin position="1"/>
        <end position="36"/>
    </location>
</feature>
<dbReference type="InterPro" id="IPR027073">
    <property type="entry name" value="5_3_exoribonuclease"/>
</dbReference>
<keyword evidence="5" id="KW-1185">Reference proteome</keyword>
<dbReference type="EMBL" id="LUCM01000082">
    <property type="protein sequence ID" value="KAA0201135.1"/>
    <property type="molecule type" value="Genomic_DNA"/>
</dbReference>
<dbReference type="GO" id="GO:0003723">
    <property type="term" value="F:RNA binding"/>
    <property type="evidence" value="ECO:0007669"/>
    <property type="project" value="TreeGrafter"/>
</dbReference>
<proteinExistence type="inferred from homology"/>
<dbReference type="Gene3D" id="1.25.40.1050">
    <property type="match status" value="1"/>
</dbReference>
<accession>A0A8E0SAG0</accession>
<evidence type="ECO:0000256" key="2">
    <source>
        <dbReference type="SAM" id="MobiDB-lite"/>
    </source>
</evidence>
<dbReference type="GO" id="GO:0000956">
    <property type="term" value="P:nuclear-transcribed mRNA catabolic process"/>
    <property type="evidence" value="ECO:0007669"/>
    <property type="project" value="TreeGrafter"/>
</dbReference>
<dbReference type="OrthoDB" id="372487at2759"/>
<sequence>MTQQRARRFQSAQETRRARESAEKRGQPFKEEPFDPCVISPGTEFMDRLNSFLQRFVQDQVTHNYAWRRIDVILSGHDVSFRCRYLRILAYFSLEIC</sequence>
<dbReference type="PANTHER" id="PTHR12341:SF7">
    <property type="entry name" value="5'-3' EXORIBONUCLEASE 1"/>
    <property type="match status" value="1"/>
</dbReference>